<feature type="transmembrane region" description="Helical" evidence="8">
    <location>
        <begin position="124"/>
        <end position="147"/>
    </location>
</feature>
<accession>A0ABR8RE11</accession>
<organism evidence="10 11">
    <name type="scientific">Psychrobacillus faecigallinarum</name>
    <dbReference type="NCBI Taxonomy" id="2762235"/>
    <lineage>
        <taxon>Bacteria</taxon>
        <taxon>Bacillati</taxon>
        <taxon>Bacillota</taxon>
        <taxon>Bacilli</taxon>
        <taxon>Bacillales</taxon>
        <taxon>Bacillaceae</taxon>
        <taxon>Psychrobacillus</taxon>
    </lineage>
</organism>
<dbReference type="InterPro" id="IPR011701">
    <property type="entry name" value="MFS"/>
</dbReference>
<dbReference type="NCBIfam" id="TIGR00711">
    <property type="entry name" value="efflux_EmrB"/>
    <property type="match status" value="1"/>
</dbReference>
<evidence type="ECO:0000259" key="9">
    <source>
        <dbReference type="PROSITE" id="PS50850"/>
    </source>
</evidence>
<feature type="transmembrane region" description="Helical" evidence="8">
    <location>
        <begin position="185"/>
        <end position="206"/>
    </location>
</feature>
<keyword evidence="11" id="KW-1185">Reference proteome</keyword>
<gene>
    <name evidence="10" type="ORF">H9650_18110</name>
</gene>
<feature type="transmembrane region" description="Helical" evidence="8">
    <location>
        <begin position="97"/>
        <end position="117"/>
    </location>
</feature>
<evidence type="ECO:0000313" key="10">
    <source>
        <dbReference type="EMBL" id="MBD7946022.1"/>
    </source>
</evidence>
<dbReference type="Pfam" id="PF07690">
    <property type="entry name" value="MFS_1"/>
    <property type="match status" value="1"/>
</dbReference>
<feature type="domain" description="Major facilitator superfamily (MFS) profile" evidence="9">
    <location>
        <begin position="1"/>
        <end position="468"/>
    </location>
</feature>
<comment type="caution">
    <text evidence="10">The sequence shown here is derived from an EMBL/GenBank/DDBJ whole genome shotgun (WGS) entry which is preliminary data.</text>
</comment>
<evidence type="ECO:0000313" key="11">
    <source>
        <dbReference type="Proteomes" id="UP000640786"/>
    </source>
</evidence>
<dbReference type="SUPFAM" id="SSF103473">
    <property type="entry name" value="MFS general substrate transporter"/>
    <property type="match status" value="1"/>
</dbReference>
<feature type="transmembrane region" description="Helical" evidence="8">
    <location>
        <begin position="66"/>
        <end position="85"/>
    </location>
</feature>
<feature type="transmembrane region" description="Helical" evidence="8">
    <location>
        <begin position="345"/>
        <end position="367"/>
    </location>
</feature>
<evidence type="ECO:0000256" key="5">
    <source>
        <dbReference type="ARBA" id="ARBA00022692"/>
    </source>
</evidence>
<proteinExistence type="inferred from homology"/>
<keyword evidence="3" id="KW-0813">Transport</keyword>
<dbReference type="CDD" id="cd17503">
    <property type="entry name" value="MFS_LmrB_MDR_like"/>
    <property type="match status" value="1"/>
</dbReference>
<evidence type="ECO:0000256" key="3">
    <source>
        <dbReference type="ARBA" id="ARBA00022448"/>
    </source>
</evidence>
<reference evidence="10 11" key="1">
    <citation type="submission" date="2020-08" db="EMBL/GenBank/DDBJ databases">
        <title>A Genomic Blueprint of the Chicken Gut Microbiome.</title>
        <authorList>
            <person name="Gilroy R."/>
            <person name="Ravi A."/>
            <person name="Getino M."/>
            <person name="Pursley I."/>
            <person name="Horton D.L."/>
            <person name="Alikhan N.-F."/>
            <person name="Baker D."/>
            <person name="Gharbi K."/>
            <person name="Hall N."/>
            <person name="Watson M."/>
            <person name="Adriaenssens E.M."/>
            <person name="Foster-Nyarko E."/>
            <person name="Jarju S."/>
            <person name="Secka A."/>
            <person name="Antonio M."/>
            <person name="Oren A."/>
            <person name="Chaudhuri R."/>
            <person name="La Ragione R.M."/>
            <person name="Hildebrand F."/>
            <person name="Pallen M.J."/>
        </authorList>
    </citation>
    <scope>NUCLEOTIDE SEQUENCE [LARGE SCALE GENOMIC DNA]</scope>
    <source>
        <strain evidence="10 11">Sa2BUA9</strain>
    </source>
</reference>
<dbReference type="InterPro" id="IPR004638">
    <property type="entry name" value="EmrB-like"/>
</dbReference>
<name>A0ABR8RE11_9BACI</name>
<keyword evidence="7 8" id="KW-0472">Membrane</keyword>
<keyword evidence="6 8" id="KW-1133">Transmembrane helix</keyword>
<evidence type="ECO:0000256" key="8">
    <source>
        <dbReference type="SAM" id="Phobius"/>
    </source>
</evidence>
<keyword evidence="5 8" id="KW-0812">Transmembrane</keyword>
<dbReference type="PRINTS" id="PR01036">
    <property type="entry name" value="TCRTETB"/>
</dbReference>
<feature type="transmembrane region" description="Helical" evidence="8">
    <location>
        <begin position="255"/>
        <end position="280"/>
    </location>
</feature>
<evidence type="ECO:0000256" key="1">
    <source>
        <dbReference type="ARBA" id="ARBA00004651"/>
    </source>
</evidence>
<dbReference type="InterPro" id="IPR020846">
    <property type="entry name" value="MFS_dom"/>
</dbReference>
<feature type="transmembrane region" description="Helical" evidence="8">
    <location>
        <begin position="442"/>
        <end position="463"/>
    </location>
</feature>
<dbReference type="Gene3D" id="1.20.1720.10">
    <property type="entry name" value="Multidrug resistance protein D"/>
    <property type="match status" value="1"/>
</dbReference>
<dbReference type="Gene3D" id="1.20.1250.20">
    <property type="entry name" value="MFS general substrate transporter like domains"/>
    <property type="match status" value="1"/>
</dbReference>
<comment type="subcellular location">
    <subcellularLocation>
        <location evidence="1">Cell membrane</location>
        <topology evidence="1">Multi-pass membrane protein</topology>
    </subcellularLocation>
</comment>
<feature type="transmembrane region" description="Helical" evidence="8">
    <location>
        <begin position="218"/>
        <end position="235"/>
    </location>
</feature>
<dbReference type="EMBL" id="JACSQO010000012">
    <property type="protein sequence ID" value="MBD7946022.1"/>
    <property type="molecule type" value="Genomic_DNA"/>
</dbReference>
<feature type="transmembrane region" description="Helical" evidence="8">
    <location>
        <begin position="38"/>
        <end position="59"/>
    </location>
</feature>
<comment type="similarity">
    <text evidence="2">Belongs to the major facilitator superfamily. EmrB family.</text>
</comment>
<evidence type="ECO:0000256" key="7">
    <source>
        <dbReference type="ARBA" id="ARBA00023136"/>
    </source>
</evidence>
<dbReference type="PANTHER" id="PTHR42718:SF9">
    <property type="entry name" value="MAJOR FACILITATOR SUPERFAMILY MULTIDRUG TRANSPORTER MFSC"/>
    <property type="match status" value="1"/>
</dbReference>
<evidence type="ECO:0000256" key="2">
    <source>
        <dbReference type="ARBA" id="ARBA00008537"/>
    </source>
</evidence>
<dbReference type="PANTHER" id="PTHR42718">
    <property type="entry name" value="MAJOR FACILITATOR SUPERFAMILY MULTIDRUG TRANSPORTER MFSC"/>
    <property type="match status" value="1"/>
</dbReference>
<keyword evidence="4" id="KW-1003">Cell membrane</keyword>
<dbReference type="PROSITE" id="PS50850">
    <property type="entry name" value="MFS"/>
    <property type="match status" value="1"/>
</dbReference>
<evidence type="ECO:0000256" key="4">
    <source>
        <dbReference type="ARBA" id="ARBA00022475"/>
    </source>
</evidence>
<evidence type="ECO:0000256" key="6">
    <source>
        <dbReference type="ARBA" id="ARBA00022989"/>
    </source>
</evidence>
<sequence>MLAVLFVGAFVSFLNNSLLNVALPSIMVDLDVDYSTVQWLATGYMLVSGVLIPASAFLIRRFSNRTLFITSMAIFTLGTAMAALAPNFGLLLTGRMVQAAGSSVMGPLLMNVMLVAFPREKRGAAMGIFGLVMITAPAIGPTLSGFIVEYYDWRVLFIMILPLAVISLGLAVWKLGNVMQTDKTATIDFASVILSTFGFGGLLYGVSTASSAGWDDPIVLTTLIVGAVSLVIFVVRQLKLDEPLLDLRVYKYPMFTLASIIAVVNSVAMFSGMILTPAYVQNVRGISPLDSGLMMLPGAIIMGIMSPITGKLFDRFGPRLLAIIGLVITAISTYELSTLQIDSSYLYIISIYTTRMLGMSMVMMPIMTNGLNQLPTRLNPHGTAVNNTAQQVAGSIGTAVLVSIMNYVTTKEGESLMSKVDPATLTEQSMGLLGQQALLAGIQYSFLVALVMNIIALVLAFFLKRVDVSPAALRKLEEENQVETTK</sequence>
<protein>
    <submittedName>
        <fullName evidence="10">DHA2 family efflux MFS transporter permease subunit</fullName>
    </submittedName>
</protein>
<dbReference type="InterPro" id="IPR036259">
    <property type="entry name" value="MFS_trans_sf"/>
</dbReference>
<feature type="transmembrane region" description="Helical" evidence="8">
    <location>
        <begin position="153"/>
        <end position="173"/>
    </location>
</feature>
<feature type="transmembrane region" description="Helical" evidence="8">
    <location>
        <begin position="320"/>
        <end position="339"/>
    </location>
</feature>
<dbReference type="Proteomes" id="UP000640786">
    <property type="component" value="Unassembled WGS sequence"/>
</dbReference>
<feature type="transmembrane region" description="Helical" evidence="8">
    <location>
        <begin position="292"/>
        <end position="313"/>
    </location>
</feature>
<feature type="transmembrane region" description="Helical" evidence="8">
    <location>
        <begin position="388"/>
        <end position="408"/>
    </location>
</feature>